<comment type="caution">
    <text evidence="1">The sequence shown here is derived from an EMBL/GenBank/DDBJ whole genome shotgun (WGS) entry which is preliminary data.</text>
</comment>
<organism evidence="1 2">
    <name type="scientific">Paractinoplanes ferrugineus</name>
    <dbReference type="NCBI Taxonomy" id="113564"/>
    <lineage>
        <taxon>Bacteria</taxon>
        <taxon>Bacillati</taxon>
        <taxon>Actinomycetota</taxon>
        <taxon>Actinomycetes</taxon>
        <taxon>Micromonosporales</taxon>
        <taxon>Micromonosporaceae</taxon>
        <taxon>Paractinoplanes</taxon>
    </lineage>
</organism>
<dbReference type="AlphaFoldDB" id="A0A919J5K7"/>
<keyword evidence="2" id="KW-1185">Reference proteome</keyword>
<evidence type="ECO:0000313" key="2">
    <source>
        <dbReference type="Proteomes" id="UP000598174"/>
    </source>
</evidence>
<protein>
    <submittedName>
        <fullName evidence="1">Uncharacterized protein</fullName>
    </submittedName>
</protein>
<name>A0A919J5K7_9ACTN</name>
<reference evidence="1" key="1">
    <citation type="submission" date="2021-01" db="EMBL/GenBank/DDBJ databases">
        <title>Whole genome shotgun sequence of Actinoplanes ferrugineus NBRC 15555.</title>
        <authorList>
            <person name="Komaki H."/>
            <person name="Tamura T."/>
        </authorList>
    </citation>
    <scope>NUCLEOTIDE SEQUENCE</scope>
    <source>
        <strain evidence="1">NBRC 15555</strain>
    </source>
</reference>
<dbReference type="RefSeq" id="WP_203819872.1">
    <property type="nucleotide sequence ID" value="NZ_BAAABP010000027.1"/>
</dbReference>
<evidence type="ECO:0000313" key="1">
    <source>
        <dbReference type="EMBL" id="GIE13423.1"/>
    </source>
</evidence>
<accession>A0A919J5K7</accession>
<sequence>MASVFRPKKRRDEAWQQQREKLVADIARSGAESAPASERKTLTFVARSPFDRTEWLGAVEDLVDMIPPESLAENGDCPLDNMINAWADGWVAELERQHEAFRIAALRELRVTEGQLVAHRLLLDHDRSYHDEMDGAVSSIVGDSPVVSPRDLPGESR</sequence>
<dbReference type="Proteomes" id="UP000598174">
    <property type="component" value="Unassembled WGS sequence"/>
</dbReference>
<dbReference type="EMBL" id="BOMM01000049">
    <property type="protein sequence ID" value="GIE13423.1"/>
    <property type="molecule type" value="Genomic_DNA"/>
</dbReference>
<proteinExistence type="predicted"/>
<gene>
    <name evidence="1" type="ORF">Afe05nite_52630</name>
</gene>